<keyword evidence="9" id="KW-1185">Reference proteome</keyword>
<dbReference type="InterPro" id="IPR025256">
    <property type="entry name" value="TM7S3/TM198-like_dom"/>
</dbReference>
<gene>
    <name evidence="8" type="ORF">PR048_030003</name>
</gene>
<feature type="transmembrane region" description="Helical" evidence="6">
    <location>
        <begin position="76"/>
        <end position="94"/>
    </location>
</feature>
<proteinExistence type="predicted"/>
<evidence type="ECO:0000256" key="1">
    <source>
        <dbReference type="ARBA" id="ARBA00004141"/>
    </source>
</evidence>
<name>A0ABQ9G7Q2_9NEOP</name>
<protein>
    <recommendedName>
        <fullName evidence="7">TM7S3/TM198-like domain-containing protein</fullName>
    </recommendedName>
</protein>
<evidence type="ECO:0000256" key="4">
    <source>
        <dbReference type="ARBA" id="ARBA00023136"/>
    </source>
</evidence>
<sequence length="282" mass="31907">MREKTCLCKEFCLFSVNIVVSLVLGAILGAVWLFVWCFCGSPVLSVLLATLTLGFIFTATMFYAGIADYNFLQSDLNFWILFSSLMLIMSLLLIPSNMKANIVSCAVLGAYAFVIPVDHYIGSNLKYIIVNMIRRATVQDFKKAFINPVFQFKDLILTFTWIGLALTGVIVQCCQQRNRSPFPPPPFLKRRQRYRRSEMPIITPRHTESSPLLTGEDIPRRNRGTYESRQASYLPWSPSPDIPDSPNTLSKLRSYLSGLLPPTSSHFSEVPTAPYFSQYDSI</sequence>
<organism evidence="8 9">
    <name type="scientific">Dryococelus australis</name>
    <dbReference type="NCBI Taxonomy" id="614101"/>
    <lineage>
        <taxon>Eukaryota</taxon>
        <taxon>Metazoa</taxon>
        <taxon>Ecdysozoa</taxon>
        <taxon>Arthropoda</taxon>
        <taxon>Hexapoda</taxon>
        <taxon>Insecta</taxon>
        <taxon>Pterygota</taxon>
        <taxon>Neoptera</taxon>
        <taxon>Polyneoptera</taxon>
        <taxon>Phasmatodea</taxon>
        <taxon>Verophasmatodea</taxon>
        <taxon>Anareolatae</taxon>
        <taxon>Phasmatidae</taxon>
        <taxon>Eurycanthinae</taxon>
        <taxon>Dryococelus</taxon>
    </lineage>
</organism>
<feature type="domain" description="TM7S3/TM198-like" evidence="7">
    <location>
        <begin position="16"/>
        <end position="173"/>
    </location>
</feature>
<keyword evidence="4 6" id="KW-0472">Membrane</keyword>
<evidence type="ECO:0000256" key="5">
    <source>
        <dbReference type="SAM" id="MobiDB-lite"/>
    </source>
</evidence>
<dbReference type="PANTHER" id="PTHR15937:SF3">
    <property type="entry name" value="TRANSMEMBRANE 7 SUPERFAMILY MEMBER 3"/>
    <property type="match status" value="1"/>
</dbReference>
<evidence type="ECO:0000259" key="7">
    <source>
        <dbReference type="Pfam" id="PF13886"/>
    </source>
</evidence>
<comment type="subcellular location">
    <subcellularLocation>
        <location evidence="1">Membrane</location>
        <topology evidence="1">Multi-pass membrane protein</topology>
    </subcellularLocation>
</comment>
<feature type="transmembrane region" description="Helical" evidence="6">
    <location>
        <begin position="100"/>
        <end position="121"/>
    </location>
</feature>
<accession>A0ABQ9G7Q2</accession>
<feature type="transmembrane region" description="Helical" evidence="6">
    <location>
        <begin position="42"/>
        <end position="64"/>
    </location>
</feature>
<evidence type="ECO:0000313" key="9">
    <source>
        <dbReference type="Proteomes" id="UP001159363"/>
    </source>
</evidence>
<feature type="region of interest" description="Disordered" evidence="5">
    <location>
        <begin position="198"/>
        <end position="221"/>
    </location>
</feature>
<dbReference type="EMBL" id="JARBHB010000014">
    <property type="protein sequence ID" value="KAJ8868475.1"/>
    <property type="molecule type" value="Genomic_DNA"/>
</dbReference>
<feature type="transmembrane region" description="Helical" evidence="6">
    <location>
        <begin position="152"/>
        <end position="171"/>
    </location>
</feature>
<keyword evidence="3 6" id="KW-1133">Transmembrane helix</keyword>
<dbReference type="PANTHER" id="PTHR15937">
    <property type="entry name" value="TRANSMEMBRANE 7 SUPERFAMILY MEMBER 3"/>
    <property type="match status" value="1"/>
</dbReference>
<evidence type="ECO:0000256" key="2">
    <source>
        <dbReference type="ARBA" id="ARBA00022692"/>
    </source>
</evidence>
<dbReference type="Pfam" id="PF13886">
    <property type="entry name" value="TM7S3_TM198"/>
    <property type="match status" value="1"/>
</dbReference>
<feature type="transmembrane region" description="Helical" evidence="6">
    <location>
        <begin position="12"/>
        <end position="36"/>
    </location>
</feature>
<comment type="caution">
    <text evidence="8">The sequence shown here is derived from an EMBL/GenBank/DDBJ whole genome shotgun (WGS) entry which is preliminary data.</text>
</comment>
<dbReference type="InterPro" id="IPR042502">
    <property type="entry name" value="TM7SF3"/>
</dbReference>
<evidence type="ECO:0000256" key="3">
    <source>
        <dbReference type="ARBA" id="ARBA00022989"/>
    </source>
</evidence>
<keyword evidence="2 6" id="KW-0812">Transmembrane</keyword>
<evidence type="ECO:0000313" key="8">
    <source>
        <dbReference type="EMBL" id="KAJ8868475.1"/>
    </source>
</evidence>
<reference evidence="8 9" key="1">
    <citation type="submission" date="2023-02" db="EMBL/GenBank/DDBJ databases">
        <title>LHISI_Scaffold_Assembly.</title>
        <authorList>
            <person name="Stuart O.P."/>
            <person name="Cleave R."/>
            <person name="Magrath M.J.L."/>
            <person name="Mikheyev A.S."/>
        </authorList>
    </citation>
    <scope>NUCLEOTIDE SEQUENCE [LARGE SCALE GENOMIC DNA]</scope>
    <source>
        <strain evidence="8">Daus_M_001</strain>
        <tissue evidence="8">Leg muscle</tissue>
    </source>
</reference>
<dbReference type="Proteomes" id="UP001159363">
    <property type="component" value="Chromosome 13"/>
</dbReference>
<evidence type="ECO:0000256" key="6">
    <source>
        <dbReference type="SAM" id="Phobius"/>
    </source>
</evidence>